<dbReference type="EMBL" id="MU005583">
    <property type="protein sequence ID" value="KAF2683658.1"/>
    <property type="molecule type" value="Genomic_DNA"/>
</dbReference>
<feature type="transmembrane region" description="Helical" evidence="1">
    <location>
        <begin position="12"/>
        <end position="37"/>
    </location>
</feature>
<dbReference type="Proteomes" id="UP000799291">
    <property type="component" value="Unassembled WGS sequence"/>
</dbReference>
<feature type="transmembrane region" description="Helical" evidence="1">
    <location>
        <begin position="62"/>
        <end position="84"/>
    </location>
</feature>
<gene>
    <name evidence="2" type="ORF">K458DRAFT_418644</name>
</gene>
<evidence type="ECO:0000313" key="2">
    <source>
        <dbReference type="EMBL" id="KAF2683658.1"/>
    </source>
</evidence>
<evidence type="ECO:0000313" key="3">
    <source>
        <dbReference type="Proteomes" id="UP000799291"/>
    </source>
</evidence>
<keyword evidence="1" id="KW-0472">Membrane</keyword>
<keyword evidence="1" id="KW-1133">Transmembrane helix</keyword>
<organism evidence="2 3">
    <name type="scientific">Lentithecium fluviatile CBS 122367</name>
    <dbReference type="NCBI Taxonomy" id="1168545"/>
    <lineage>
        <taxon>Eukaryota</taxon>
        <taxon>Fungi</taxon>
        <taxon>Dikarya</taxon>
        <taxon>Ascomycota</taxon>
        <taxon>Pezizomycotina</taxon>
        <taxon>Dothideomycetes</taxon>
        <taxon>Pleosporomycetidae</taxon>
        <taxon>Pleosporales</taxon>
        <taxon>Massarineae</taxon>
        <taxon>Lentitheciaceae</taxon>
        <taxon>Lentithecium</taxon>
    </lineage>
</organism>
<dbReference type="OrthoDB" id="3890746at2759"/>
<protein>
    <submittedName>
        <fullName evidence="2">Uncharacterized protein</fullName>
    </submittedName>
</protein>
<dbReference type="AlphaFoldDB" id="A0A6G1IZU8"/>
<accession>A0A6G1IZU8</accession>
<reference evidence="2" key="1">
    <citation type="journal article" date="2020" name="Stud. Mycol.">
        <title>101 Dothideomycetes genomes: a test case for predicting lifestyles and emergence of pathogens.</title>
        <authorList>
            <person name="Haridas S."/>
            <person name="Albert R."/>
            <person name="Binder M."/>
            <person name="Bloem J."/>
            <person name="Labutti K."/>
            <person name="Salamov A."/>
            <person name="Andreopoulos B."/>
            <person name="Baker S."/>
            <person name="Barry K."/>
            <person name="Bills G."/>
            <person name="Bluhm B."/>
            <person name="Cannon C."/>
            <person name="Castanera R."/>
            <person name="Culley D."/>
            <person name="Daum C."/>
            <person name="Ezra D."/>
            <person name="Gonzalez J."/>
            <person name="Henrissat B."/>
            <person name="Kuo A."/>
            <person name="Liang C."/>
            <person name="Lipzen A."/>
            <person name="Lutzoni F."/>
            <person name="Magnuson J."/>
            <person name="Mondo S."/>
            <person name="Nolan M."/>
            <person name="Ohm R."/>
            <person name="Pangilinan J."/>
            <person name="Park H.-J."/>
            <person name="Ramirez L."/>
            <person name="Alfaro M."/>
            <person name="Sun H."/>
            <person name="Tritt A."/>
            <person name="Yoshinaga Y."/>
            <person name="Zwiers L.-H."/>
            <person name="Turgeon B."/>
            <person name="Goodwin S."/>
            <person name="Spatafora J."/>
            <person name="Crous P."/>
            <person name="Grigoriev I."/>
        </authorList>
    </citation>
    <scope>NUCLEOTIDE SEQUENCE</scope>
    <source>
        <strain evidence="2">CBS 122367</strain>
    </source>
</reference>
<name>A0A6G1IZU8_9PLEO</name>
<sequence length="215" mass="23070">MKINPAPLHLAQTVITGLVVAFNIAILGTAAHTLGVFNKQQSSNPWWLPLWPQHFDVHGTKALIASAAVSLALSGSFLAMSLIPQVNLPNRPTLRALAAIGSAAPSALLTLATVIYAHILNNKAPQLDTIQTWTCKYKNSQPLEQDMALPSNMGNGAFTSLCYQSKFALYGTLVVMLLLTGSMGLSVLGWCADKWTARQERKGSEAGSVMDEIKL</sequence>
<feature type="transmembrane region" description="Helical" evidence="1">
    <location>
        <begin position="167"/>
        <end position="192"/>
    </location>
</feature>
<keyword evidence="3" id="KW-1185">Reference proteome</keyword>
<feature type="transmembrane region" description="Helical" evidence="1">
    <location>
        <begin position="96"/>
        <end position="119"/>
    </location>
</feature>
<evidence type="ECO:0000256" key="1">
    <source>
        <dbReference type="SAM" id="Phobius"/>
    </source>
</evidence>
<proteinExistence type="predicted"/>
<keyword evidence="1" id="KW-0812">Transmembrane</keyword>